<evidence type="ECO:0000313" key="2">
    <source>
        <dbReference type="EMBL" id="MDC3421580.1"/>
    </source>
</evidence>
<dbReference type="InterPro" id="IPR014957">
    <property type="entry name" value="IDEAL_dom"/>
</dbReference>
<organism evidence="2 3">
    <name type="scientific">Aquibacillus koreensis</name>
    <dbReference type="NCBI Taxonomy" id="279446"/>
    <lineage>
        <taxon>Bacteria</taxon>
        <taxon>Bacillati</taxon>
        <taxon>Bacillota</taxon>
        <taxon>Bacilli</taxon>
        <taxon>Bacillales</taxon>
        <taxon>Bacillaceae</taxon>
        <taxon>Aquibacillus</taxon>
    </lineage>
</organism>
<dbReference type="Proteomes" id="UP001145072">
    <property type="component" value="Unassembled WGS sequence"/>
</dbReference>
<dbReference type="InterPro" id="IPR027393">
    <property type="entry name" value="Virus_scaffolding_prot_C"/>
</dbReference>
<reference evidence="2" key="1">
    <citation type="submission" date="2022-06" db="EMBL/GenBank/DDBJ databases">
        <title>Aquibacillus sp. a new bacterium isolated from soil saline samples.</title>
        <authorList>
            <person name="Galisteo C."/>
            <person name="De La Haba R."/>
            <person name="Sanchez-Porro C."/>
            <person name="Ventosa A."/>
        </authorList>
    </citation>
    <scope>NUCLEOTIDE SEQUENCE</scope>
    <source>
        <strain evidence="2">JCM 12387</strain>
    </source>
</reference>
<dbReference type="Gene3D" id="4.10.810.10">
    <property type="entry name" value="Virus Scaffolding Protein, Chain A"/>
    <property type="match status" value="1"/>
</dbReference>
<sequence>MNITGRGVGMLSVKMLKPYYVKEEADCIRVVLAYQYFSLSLDEKVYQFVPLESREIRVNRITQQVENEQDVFVFQKGKEYSRVTLSELLKLTDFKKQLQSLIQPYINGDKTPIQEEKIDEVIMELEKENMKRLIDRALEERDYQTFLDYTDKLNQM</sequence>
<feature type="domain" description="IDEAL" evidence="1">
    <location>
        <begin position="117"/>
        <end position="153"/>
    </location>
</feature>
<dbReference type="Pfam" id="PF08858">
    <property type="entry name" value="IDEAL"/>
    <property type="match status" value="1"/>
</dbReference>
<dbReference type="RefSeq" id="WP_259870802.1">
    <property type="nucleotide sequence ID" value="NZ_JAMQJZ010000012.1"/>
</dbReference>
<comment type="caution">
    <text evidence="2">The sequence shown here is derived from an EMBL/GenBank/DDBJ whole genome shotgun (WGS) entry which is preliminary data.</text>
</comment>
<dbReference type="AlphaFoldDB" id="A0A9X3WKW3"/>
<dbReference type="SMART" id="SM00914">
    <property type="entry name" value="IDEAL"/>
    <property type="match status" value="1"/>
</dbReference>
<name>A0A9X3WKW3_9BACI</name>
<proteinExistence type="predicted"/>
<accession>A0A9X3WKW3</accession>
<gene>
    <name evidence="2" type="ORF">NC661_14495</name>
</gene>
<evidence type="ECO:0000259" key="1">
    <source>
        <dbReference type="SMART" id="SM00914"/>
    </source>
</evidence>
<protein>
    <submittedName>
        <fullName evidence="2">IDEAL domain-containing protein</fullName>
    </submittedName>
</protein>
<keyword evidence="3" id="KW-1185">Reference proteome</keyword>
<evidence type="ECO:0000313" key="3">
    <source>
        <dbReference type="Proteomes" id="UP001145072"/>
    </source>
</evidence>
<dbReference type="EMBL" id="JAMQJZ010000012">
    <property type="protein sequence ID" value="MDC3421580.1"/>
    <property type="molecule type" value="Genomic_DNA"/>
</dbReference>